<dbReference type="EMBL" id="PYGD01000015">
    <property type="protein sequence ID" value="PSK88117.1"/>
    <property type="molecule type" value="Genomic_DNA"/>
</dbReference>
<dbReference type="Proteomes" id="UP000240572">
    <property type="component" value="Unassembled WGS sequence"/>
</dbReference>
<dbReference type="NCBIfam" id="NF038153">
    <property type="entry name" value="lant_leader_L1a"/>
    <property type="match status" value="1"/>
</dbReference>
<accession>A0A2P8CT42</accession>
<dbReference type="InterPro" id="IPR058238">
    <property type="entry name" value="Lant_leader_dom"/>
</dbReference>
<reference evidence="1 2" key="1">
    <citation type="submission" date="2018-03" db="EMBL/GenBank/DDBJ databases">
        <title>Genomic Encyclopedia of Type Strains, Phase III (KMG-III): the genomes of soil and plant-associated and newly described type strains.</title>
        <authorList>
            <person name="Whitman W."/>
        </authorList>
    </citation>
    <scope>NUCLEOTIDE SEQUENCE [LARGE SCALE GENOMIC DNA]</scope>
    <source>
        <strain evidence="1 2">CGMCC 1.12700</strain>
    </source>
</reference>
<proteinExistence type="predicted"/>
<comment type="caution">
    <text evidence="1">The sequence shown here is derived from an EMBL/GenBank/DDBJ whole genome shotgun (WGS) entry which is preliminary data.</text>
</comment>
<gene>
    <name evidence="1" type="ORF">B0I18_11511</name>
</gene>
<evidence type="ECO:0000313" key="1">
    <source>
        <dbReference type="EMBL" id="PSK88117.1"/>
    </source>
</evidence>
<sequence length="62" mass="6756">MKKKALRLSKLKFSKNAVVNLTPKDAHTVKGGRDLTALFDTDPLCGACYKPHTQAVSCVHVC</sequence>
<dbReference type="AlphaFoldDB" id="A0A2P8CT42"/>
<organism evidence="1 2">
    <name type="scientific">Taibaiella chishuiensis</name>
    <dbReference type="NCBI Taxonomy" id="1434707"/>
    <lineage>
        <taxon>Bacteria</taxon>
        <taxon>Pseudomonadati</taxon>
        <taxon>Bacteroidota</taxon>
        <taxon>Chitinophagia</taxon>
        <taxon>Chitinophagales</taxon>
        <taxon>Chitinophagaceae</taxon>
        <taxon>Taibaiella</taxon>
    </lineage>
</organism>
<name>A0A2P8CT42_9BACT</name>
<protein>
    <submittedName>
        <fullName evidence="1">Uncharacterized protein</fullName>
    </submittedName>
</protein>
<dbReference type="RefSeq" id="WP_106525286.1">
    <property type="nucleotide sequence ID" value="NZ_PYGD01000015.1"/>
</dbReference>
<keyword evidence="2" id="KW-1185">Reference proteome</keyword>
<evidence type="ECO:0000313" key="2">
    <source>
        <dbReference type="Proteomes" id="UP000240572"/>
    </source>
</evidence>